<sequence length="30" mass="3282">MGSFHNNKYGRRISYAVAITSAIKSPISLV</sequence>
<proteinExistence type="predicted"/>
<dbReference type="AlphaFoldDB" id="X1PVD1"/>
<gene>
    <name evidence="1" type="ORF">S12H4_07535</name>
</gene>
<name>X1PVD1_9ZZZZ</name>
<protein>
    <submittedName>
        <fullName evidence="1">Uncharacterized protein</fullName>
    </submittedName>
</protein>
<organism evidence="1">
    <name type="scientific">marine sediment metagenome</name>
    <dbReference type="NCBI Taxonomy" id="412755"/>
    <lineage>
        <taxon>unclassified sequences</taxon>
        <taxon>metagenomes</taxon>
        <taxon>ecological metagenomes</taxon>
    </lineage>
</organism>
<reference evidence="1" key="1">
    <citation type="journal article" date="2014" name="Front. Microbiol.">
        <title>High frequency of phylogenetically diverse reductive dehalogenase-homologous genes in deep subseafloor sedimentary metagenomes.</title>
        <authorList>
            <person name="Kawai M."/>
            <person name="Futagami T."/>
            <person name="Toyoda A."/>
            <person name="Takaki Y."/>
            <person name="Nishi S."/>
            <person name="Hori S."/>
            <person name="Arai W."/>
            <person name="Tsubouchi T."/>
            <person name="Morono Y."/>
            <person name="Uchiyama I."/>
            <person name="Ito T."/>
            <person name="Fujiyama A."/>
            <person name="Inagaki F."/>
            <person name="Takami H."/>
        </authorList>
    </citation>
    <scope>NUCLEOTIDE SEQUENCE</scope>
    <source>
        <strain evidence="1">Expedition CK06-06</strain>
    </source>
</reference>
<dbReference type="EMBL" id="BARW01002792">
    <property type="protein sequence ID" value="GAI60212.1"/>
    <property type="molecule type" value="Genomic_DNA"/>
</dbReference>
<evidence type="ECO:0000313" key="1">
    <source>
        <dbReference type="EMBL" id="GAI60212.1"/>
    </source>
</evidence>
<accession>X1PVD1</accession>
<comment type="caution">
    <text evidence="1">The sequence shown here is derived from an EMBL/GenBank/DDBJ whole genome shotgun (WGS) entry which is preliminary data.</text>
</comment>
<feature type="non-terminal residue" evidence="1">
    <location>
        <position position="30"/>
    </location>
</feature>